<evidence type="ECO:0000256" key="4">
    <source>
        <dbReference type="RuleBase" id="RU000363"/>
    </source>
</evidence>
<dbReference type="GO" id="GO:0005783">
    <property type="term" value="C:endoplasmic reticulum"/>
    <property type="evidence" value="ECO:0007669"/>
    <property type="project" value="TreeGrafter"/>
</dbReference>
<dbReference type="Pfam" id="PF00106">
    <property type="entry name" value="adh_short"/>
    <property type="match status" value="1"/>
</dbReference>
<dbReference type="GO" id="GO:0000140">
    <property type="term" value="F:acylglycerone-phosphate reductase (NADP+) activity"/>
    <property type="evidence" value="ECO:0007669"/>
    <property type="project" value="TreeGrafter"/>
</dbReference>
<name>A0A9Q9B047_9PEZI</name>
<evidence type="ECO:0000256" key="2">
    <source>
        <dbReference type="ARBA" id="ARBA00022857"/>
    </source>
</evidence>
<dbReference type="SUPFAM" id="SSF51735">
    <property type="entry name" value="NAD(P)-binding Rossmann-fold domains"/>
    <property type="match status" value="1"/>
</dbReference>
<protein>
    <submittedName>
        <fullName evidence="5">Short-chain dehydrogenase/reductase SDR, NAD(P)-binding domain superfamily</fullName>
    </submittedName>
</protein>
<dbReference type="PANTHER" id="PTHR44169">
    <property type="entry name" value="NADPH-DEPENDENT 1-ACYLDIHYDROXYACETONE PHOSPHATE REDUCTASE"/>
    <property type="match status" value="1"/>
</dbReference>
<dbReference type="GO" id="GO:0019433">
    <property type="term" value="P:triglyceride catabolic process"/>
    <property type="evidence" value="ECO:0007669"/>
    <property type="project" value="TreeGrafter"/>
</dbReference>
<gene>
    <name evidence="5" type="ORF">Slin15195_G118680</name>
</gene>
<keyword evidence="6" id="KW-1185">Reference proteome</keyword>
<sequence length="363" mass="39467">MKQAQPTEAAYWSYVEQLLIEGAHKGLPYRPPALRILTTGEGASLPEFKHALKTALCNFSVTDLTEPQLSDYTAARGAAFGGSLGAALALAFHAKGHKVFASARDLSKTSSLQQAGIQCLELDVLSAESIDAAKTKISDETSGSIDILINNAGGGHYMPFMHLDLQKARELFDINVWSYLSVTQAFLPLLLRDKSVAGQESLLVNNTSISSVLRTPFHSAYSASKAAMAMFSEIQRIELQPLGIRVIDLKTGSLESNFGPNRTNEIDLPADSPYQPIKDEVTNVISGATTEAYAEDQESWAKNVVEDLLKKNPPAEIWRGGMAGTIQLTSKIETVVPTGLQDKQFQRLGGLDKLEKIMREKEA</sequence>
<dbReference type="AlphaFoldDB" id="A0A9Q9B047"/>
<evidence type="ECO:0000256" key="3">
    <source>
        <dbReference type="ARBA" id="ARBA00023002"/>
    </source>
</evidence>
<reference evidence="5" key="1">
    <citation type="submission" date="2022-06" db="EMBL/GenBank/DDBJ databases">
        <title>Complete genome sequences of two strains of the flax pathogen Septoria linicola.</title>
        <authorList>
            <person name="Lapalu N."/>
            <person name="Simon A."/>
            <person name="Demenou B."/>
            <person name="Paumier D."/>
            <person name="Guillot M.-P."/>
            <person name="Gout L."/>
            <person name="Valade R."/>
        </authorList>
    </citation>
    <scope>NUCLEOTIDE SEQUENCE</scope>
    <source>
        <strain evidence="5">SE15195</strain>
    </source>
</reference>
<dbReference type="InterPro" id="IPR036291">
    <property type="entry name" value="NAD(P)-bd_dom_sf"/>
</dbReference>
<dbReference type="GO" id="GO:0006654">
    <property type="term" value="P:phosphatidic acid biosynthetic process"/>
    <property type="evidence" value="ECO:0007669"/>
    <property type="project" value="TreeGrafter"/>
</dbReference>
<dbReference type="GO" id="GO:0005811">
    <property type="term" value="C:lipid droplet"/>
    <property type="evidence" value="ECO:0007669"/>
    <property type="project" value="TreeGrafter"/>
</dbReference>
<dbReference type="PROSITE" id="PS00061">
    <property type="entry name" value="ADH_SHORT"/>
    <property type="match status" value="1"/>
</dbReference>
<dbReference type="OrthoDB" id="2102561at2759"/>
<dbReference type="PRINTS" id="PR00080">
    <property type="entry name" value="SDRFAMILY"/>
</dbReference>
<evidence type="ECO:0000313" key="5">
    <source>
        <dbReference type="EMBL" id="USW58549.1"/>
    </source>
</evidence>
<dbReference type="InterPro" id="IPR020904">
    <property type="entry name" value="Sc_DH/Rdtase_CS"/>
</dbReference>
<dbReference type="Gene3D" id="3.40.50.720">
    <property type="entry name" value="NAD(P)-binding Rossmann-like Domain"/>
    <property type="match status" value="1"/>
</dbReference>
<keyword evidence="2" id="KW-0521">NADP</keyword>
<keyword evidence="3" id="KW-0560">Oxidoreductase</keyword>
<dbReference type="InterPro" id="IPR002347">
    <property type="entry name" value="SDR_fam"/>
</dbReference>
<dbReference type="GO" id="GO:0004806">
    <property type="term" value="F:triacylglycerol lipase activity"/>
    <property type="evidence" value="ECO:0007669"/>
    <property type="project" value="TreeGrafter"/>
</dbReference>
<comment type="similarity">
    <text evidence="1 4">Belongs to the short-chain dehydrogenases/reductases (SDR) family.</text>
</comment>
<proteinExistence type="inferred from homology"/>
<dbReference type="PRINTS" id="PR00081">
    <property type="entry name" value="GDHRDH"/>
</dbReference>
<evidence type="ECO:0000313" key="6">
    <source>
        <dbReference type="Proteomes" id="UP001056384"/>
    </source>
</evidence>
<dbReference type="EMBL" id="CP099428">
    <property type="protein sequence ID" value="USW58549.1"/>
    <property type="molecule type" value="Genomic_DNA"/>
</dbReference>
<dbReference type="PANTHER" id="PTHR44169:SF6">
    <property type="entry name" value="NADPH-DEPENDENT 1-ACYLDIHYDROXYACETONE PHOSPHATE REDUCTASE"/>
    <property type="match status" value="1"/>
</dbReference>
<accession>A0A9Q9B047</accession>
<organism evidence="5 6">
    <name type="scientific">Septoria linicola</name>
    <dbReference type="NCBI Taxonomy" id="215465"/>
    <lineage>
        <taxon>Eukaryota</taxon>
        <taxon>Fungi</taxon>
        <taxon>Dikarya</taxon>
        <taxon>Ascomycota</taxon>
        <taxon>Pezizomycotina</taxon>
        <taxon>Dothideomycetes</taxon>
        <taxon>Dothideomycetidae</taxon>
        <taxon>Mycosphaerellales</taxon>
        <taxon>Mycosphaerellaceae</taxon>
        <taxon>Septoria</taxon>
    </lineage>
</organism>
<evidence type="ECO:0000256" key="1">
    <source>
        <dbReference type="ARBA" id="ARBA00006484"/>
    </source>
</evidence>
<dbReference type="Proteomes" id="UP001056384">
    <property type="component" value="Chromosome 11"/>
</dbReference>